<dbReference type="EMBL" id="HM770877">
    <property type="protein sequence ID" value="AEK12219.1"/>
    <property type="molecule type" value="Genomic_DNA"/>
</dbReference>
<evidence type="ECO:0000313" key="2">
    <source>
        <dbReference type="EMBL" id="AEK12219.1"/>
    </source>
</evidence>
<accession>F5A8A5</accession>
<sequence length="655" mass="76486">MKNNVTNFLYIKRPIIEGNKVLFDWNIDYDNDISPNSIYIDYYDLDISEVPLQVHYNTIIGLLLNKLRNSQIDTIVVTEDCISQEIVKFWLSYHSLSNVYFANIGDISLGKSYYSTKPGSVGILYGGGKDSYYTLDILSRNNYIKQVNIISFVIPDSHVNVKQLEERRDNLILKPISDKYDINIIKIKTDARVVIKGYHLELYFAPLGVLAWLNKFEFVTFSYEYCHYFTHIEKQATFGFERSQISYLKALSKFYSEYFSENNLTIFNANQHLSELSSFGYLVKTNPKFYQTLVMCEATVEKDKKWCCSCTKCAEFTLFSLFYNLEQSDIDVDWFFSESPWINKIIKELENQSEKGKFIKGLTFTLHFDSFKFVITKLKDKNISFKNQIANKNFNILAEHYYDDKIKNEDCFYSEIFNLVYPQELKEGSLHLLNKYLPISEAPKEKSSGIGTLYFDPSIQPKLGLFSPKIDPTFFFSKITKAKQYSHFTSDSVSSYISSYSLLNLGTLTTQDISFSTNQNYLDIWINKDPLKKDDGYKIELHIKVNKQFTYGAFKLEIPFFRKELNHRLECFLNINNSLDKLSLSERRNLTCHFSLTEQNIKNGFISIILSMKAIKALEPWKWGNACRIRLSEIKLYANKLQYNLNSSKIELEFK</sequence>
<organism evidence="1">
    <name type="scientific">Haemophilus influenzae</name>
    <dbReference type="NCBI Taxonomy" id="727"/>
    <lineage>
        <taxon>Bacteria</taxon>
        <taxon>Pseudomonadati</taxon>
        <taxon>Pseudomonadota</taxon>
        <taxon>Gammaproteobacteria</taxon>
        <taxon>Pasteurellales</taxon>
        <taxon>Pasteurellaceae</taxon>
        <taxon>Haemophilus</taxon>
    </lineage>
</organism>
<dbReference type="AlphaFoldDB" id="F5A8A5"/>
<name>F5A8A5_HAEIF</name>
<reference evidence="1" key="3">
    <citation type="journal article" date="2011" name="Res. Microbiol.">
        <title>Sequence analysis of serotype-specific synthesis regions II of Haemophilus influenzae serotypes c and d: evidence for common ancestry of capsule synthesis in Pasteurellaceae and Neisseria meningitidis.</title>
        <authorList>
            <person name="Lam T.T."/>
            <person name="Claus H."/>
            <person name="Frosch M."/>
            <person name="Vogel U."/>
        </authorList>
    </citation>
    <scope>NUCLEOTIDE SEQUENCE</scope>
    <source>
        <strain evidence="1">ATCC 9008</strain>
    </source>
</reference>
<proteinExistence type="predicted"/>
<gene>
    <name evidence="1" type="primary">dcs4</name>
    <name evidence="2" type="synonym">dcsD</name>
</gene>
<reference evidence="1" key="2">
    <citation type="submission" date="2010-10" db="EMBL/GenBank/DDBJ databases">
        <authorList>
            <person name="Lam T.-T."/>
            <person name="Vogel U."/>
            <person name="Claus H."/>
        </authorList>
    </citation>
    <scope>NUCLEOTIDE SEQUENCE</scope>
    <source>
        <strain evidence="1">ATCC 9008</strain>
    </source>
</reference>
<reference evidence="2" key="1">
    <citation type="submission" date="2010-07" db="EMBL/GenBank/DDBJ databases">
        <title>Real-time PCR assays for detection of Haemophilus influenzae serotypes a-f and sequencing of serotype c, d, and e capsule biosynthesis regions.</title>
        <authorList>
            <person name="Dolan J.M."/>
            <person name="Hatcher C.P."/>
            <person name="Satterfield D."/>
            <person name="Mair R."/>
            <person name="Mayer L.W."/>
        </authorList>
    </citation>
    <scope>NUCLEOTIDE SEQUENCE</scope>
    <source>
        <strain evidence="2">M6548</strain>
    </source>
</reference>
<protein>
    <submittedName>
        <fullName evidence="1">Dcs4</fullName>
    </submittedName>
    <submittedName>
        <fullName evidence="2">DcsD</fullName>
    </submittedName>
</protein>
<dbReference type="EMBL" id="HQ424464">
    <property type="protein sequence ID" value="AEA72214.1"/>
    <property type="molecule type" value="Genomic_DNA"/>
</dbReference>
<evidence type="ECO:0000313" key="1">
    <source>
        <dbReference type="EMBL" id="AEA72214.1"/>
    </source>
</evidence>